<name>A0A553JXB3_9ACTN</name>
<comment type="caution">
    <text evidence="7">The sequence shown here is derived from an EMBL/GenBank/DDBJ whole genome shotgun (WGS) entry which is preliminary data.</text>
</comment>
<dbReference type="Proteomes" id="UP000317638">
    <property type="component" value="Unassembled WGS sequence"/>
</dbReference>
<dbReference type="InterPro" id="IPR051010">
    <property type="entry name" value="BCAA_transport"/>
</dbReference>
<feature type="domain" description="Leucine-binding protein" evidence="6">
    <location>
        <begin position="43"/>
        <end position="374"/>
    </location>
</feature>
<dbReference type="OrthoDB" id="3563031at2"/>
<protein>
    <submittedName>
        <fullName evidence="7">ABC transporter substrate-binding protein</fullName>
    </submittedName>
</protein>
<evidence type="ECO:0000313" key="8">
    <source>
        <dbReference type="Proteomes" id="UP000317638"/>
    </source>
</evidence>
<organism evidence="7 8">
    <name type="scientific">Tessaracoccus rhinocerotis</name>
    <dbReference type="NCBI Taxonomy" id="1689449"/>
    <lineage>
        <taxon>Bacteria</taxon>
        <taxon>Bacillati</taxon>
        <taxon>Actinomycetota</taxon>
        <taxon>Actinomycetes</taxon>
        <taxon>Propionibacteriales</taxon>
        <taxon>Propionibacteriaceae</taxon>
        <taxon>Tessaracoccus</taxon>
    </lineage>
</organism>
<dbReference type="InterPro" id="IPR028082">
    <property type="entry name" value="Peripla_BP_I"/>
</dbReference>
<dbReference type="PANTHER" id="PTHR30483:SF6">
    <property type="entry name" value="PERIPLASMIC BINDING PROTEIN OF ABC TRANSPORTER FOR NATURAL AMINO ACIDS"/>
    <property type="match status" value="1"/>
</dbReference>
<evidence type="ECO:0000256" key="3">
    <source>
        <dbReference type="ARBA" id="ARBA00022729"/>
    </source>
</evidence>
<feature type="signal peptide" evidence="5">
    <location>
        <begin position="1"/>
        <end position="22"/>
    </location>
</feature>
<dbReference type="AlphaFoldDB" id="A0A553JXB3"/>
<proteinExistence type="inferred from homology"/>
<accession>A0A553JXB3</accession>
<dbReference type="PRINTS" id="PR00337">
    <property type="entry name" value="LEUILEVALBP"/>
</dbReference>
<evidence type="ECO:0000256" key="2">
    <source>
        <dbReference type="ARBA" id="ARBA00022448"/>
    </source>
</evidence>
<dbReference type="RefSeq" id="WP_143939213.1">
    <property type="nucleotide sequence ID" value="NZ_VKKG01000006.1"/>
</dbReference>
<evidence type="ECO:0000259" key="6">
    <source>
        <dbReference type="Pfam" id="PF13458"/>
    </source>
</evidence>
<evidence type="ECO:0000256" key="5">
    <source>
        <dbReference type="SAM" id="SignalP"/>
    </source>
</evidence>
<keyword evidence="2" id="KW-0813">Transport</keyword>
<feature type="chain" id="PRO_5021751007" evidence="5">
    <location>
        <begin position="23"/>
        <end position="386"/>
    </location>
</feature>
<dbReference type="Pfam" id="PF13458">
    <property type="entry name" value="Peripla_BP_6"/>
    <property type="match status" value="1"/>
</dbReference>
<dbReference type="PROSITE" id="PS51257">
    <property type="entry name" value="PROKAR_LIPOPROTEIN"/>
    <property type="match status" value="1"/>
</dbReference>
<dbReference type="InterPro" id="IPR028081">
    <property type="entry name" value="Leu-bd"/>
</dbReference>
<dbReference type="InterPro" id="IPR000709">
    <property type="entry name" value="Leu_Ile_Val-bd"/>
</dbReference>
<evidence type="ECO:0000256" key="4">
    <source>
        <dbReference type="ARBA" id="ARBA00022970"/>
    </source>
</evidence>
<evidence type="ECO:0000313" key="7">
    <source>
        <dbReference type="EMBL" id="TRY17070.1"/>
    </source>
</evidence>
<dbReference type="GO" id="GO:0006865">
    <property type="term" value="P:amino acid transport"/>
    <property type="evidence" value="ECO:0007669"/>
    <property type="project" value="UniProtKB-KW"/>
</dbReference>
<dbReference type="CDD" id="cd06349">
    <property type="entry name" value="PBP1_ABC_HAAT-like"/>
    <property type="match status" value="1"/>
</dbReference>
<keyword evidence="3 5" id="KW-0732">Signal</keyword>
<dbReference type="SUPFAM" id="SSF53822">
    <property type="entry name" value="Periplasmic binding protein-like I"/>
    <property type="match status" value="1"/>
</dbReference>
<gene>
    <name evidence="7" type="ORF">FOJ82_14580</name>
</gene>
<dbReference type="EMBL" id="VKKG01000006">
    <property type="protein sequence ID" value="TRY17070.1"/>
    <property type="molecule type" value="Genomic_DNA"/>
</dbReference>
<evidence type="ECO:0000256" key="1">
    <source>
        <dbReference type="ARBA" id="ARBA00010062"/>
    </source>
</evidence>
<sequence length="386" mass="41539">MRPSIRKTLAATASAVAMLAMAACGQDAGPAEGGGGEDKATSVTFGVVGPKTGDQAQYGEDWQKGFDLALEELNAEGDVEYKIDFQDSQGQPAQASNIAQKFVSDDNIYAAMGDFSSATSMVASPVFQRGELVQLGITNSHPEFTDTGDYIFASPVTQAVEGQLQADGAKALGDKAAVFYLNTDWGITTWDVFEDRAAENGLEIVYSSAVEEASTDFKPLLLNAKNAGADVVYMLTYYKTTSLLVQQAGDVGLEAEFGAVGSNYSLEFLELAGDAADGVYMATTFFPASEDPEVKAYVEAFTEKYGFQPNLFNTYAYDGVKALAKAYEESDGTRQGLRDSLATSSELPSIVYGTYGFNEERRIDNPTFRWIQVKDGEFVEVDPLVE</sequence>
<keyword evidence="8" id="KW-1185">Reference proteome</keyword>
<keyword evidence="4" id="KW-0029">Amino-acid transport</keyword>
<comment type="similarity">
    <text evidence="1">Belongs to the leucine-binding protein family.</text>
</comment>
<dbReference type="Gene3D" id="3.40.50.2300">
    <property type="match status" value="2"/>
</dbReference>
<dbReference type="PANTHER" id="PTHR30483">
    <property type="entry name" value="LEUCINE-SPECIFIC-BINDING PROTEIN"/>
    <property type="match status" value="1"/>
</dbReference>
<reference evidence="7 8" key="1">
    <citation type="submission" date="2019-07" db="EMBL/GenBank/DDBJ databases">
        <authorList>
            <person name="Zhou L.-Y."/>
        </authorList>
    </citation>
    <scope>NUCLEOTIDE SEQUENCE [LARGE SCALE GENOMIC DNA]</scope>
    <source>
        <strain evidence="7 8">YIM 101269</strain>
    </source>
</reference>